<dbReference type="Gene3D" id="3.40.50.980">
    <property type="match status" value="2"/>
</dbReference>
<dbReference type="InterPro" id="IPR020845">
    <property type="entry name" value="AMP-binding_CS"/>
</dbReference>
<dbReference type="InterPro" id="IPR045851">
    <property type="entry name" value="AMP-bd_C_sf"/>
</dbReference>
<dbReference type="InterPro" id="IPR020459">
    <property type="entry name" value="AMP-binding"/>
</dbReference>
<evidence type="ECO:0000313" key="6">
    <source>
        <dbReference type="Proteomes" id="UP000256503"/>
    </source>
</evidence>
<dbReference type="InterPro" id="IPR001242">
    <property type="entry name" value="Condensation_dom"/>
</dbReference>
<dbReference type="GO" id="GO:0003824">
    <property type="term" value="F:catalytic activity"/>
    <property type="evidence" value="ECO:0007669"/>
    <property type="project" value="InterPro"/>
</dbReference>
<dbReference type="InterPro" id="IPR020806">
    <property type="entry name" value="PKS_PP-bd"/>
</dbReference>
<comment type="cofactor">
    <cofactor evidence="1">
        <name>pantetheine 4'-phosphate</name>
        <dbReference type="ChEBI" id="CHEBI:47942"/>
    </cofactor>
</comment>
<dbReference type="EMBL" id="CP031146">
    <property type="protein sequence ID" value="AXM95353.1"/>
    <property type="molecule type" value="Genomic_DNA"/>
</dbReference>
<dbReference type="RefSeq" id="WP_016392699.1">
    <property type="nucleotide sequence ID" value="NZ_BSOM01000043.1"/>
</dbReference>
<dbReference type="Gene3D" id="3.30.300.30">
    <property type="match status" value="1"/>
</dbReference>
<dbReference type="CDD" id="cd05930">
    <property type="entry name" value="A_NRPS"/>
    <property type="match status" value="1"/>
</dbReference>
<dbReference type="SMART" id="SM00823">
    <property type="entry name" value="PKS_PP"/>
    <property type="match status" value="1"/>
</dbReference>
<dbReference type="Pfam" id="PF00668">
    <property type="entry name" value="Condensation"/>
    <property type="match status" value="1"/>
</dbReference>
<evidence type="ECO:0000256" key="1">
    <source>
        <dbReference type="ARBA" id="ARBA00001957"/>
    </source>
</evidence>
<organism evidence="5 6">
    <name type="scientific">Pseudomonas plecoglossicida</name>
    <dbReference type="NCBI Taxonomy" id="70775"/>
    <lineage>
        <taxon>Bacteria</taxon>
        <taxon>Pseudomonadati</taxon>
        <taxon>Pseudomonadota</taxon>
        <taxon>Gammaproteobacteria</taxon>
        <taxon>Pseudomonadales</taxon>
        <taxon>Pseudomonadaceae</taxon>
        <taxon>Pseudomonas</taxon>
    </lineage>
</organism>
<evidence type="ECO:0000256" key="3">
    <source>
        <dbReference type="ARBA" id="ARBA00022553"/>
    </source>
</evidence>
<dbReference type="InterPro" id="IPR000873">
    <property type="entry name" value="AMP-dep_synth/lig_dom"/>
</dbReference>
<dbReference type="PROSITE" id="PS00012">
    <property type="entry name" value="PHOSPHOPANTETHEINE"/>
    <property type="match status" value="1"/>
</dbReference>
<sequence length="1013" mass="107877">MQLPAHQDAFPLSAQQGAVFTRHGQPLAAFARVRVPGRLDEARLGQVLAELQRRHEVLRTRYLRLDGLRRPVQVVEQHAPAPLQASADRETLEQAPFVAAVDEVGSDSFVVRLGVALASVDGQALQQLAGELREGYAGRLAPADEEALQYIDYASWQGELAGEDMGVRGGAYWRGVLDATAPRAPLPFERSRDALVCGAETTGLPGQKSLSVAHVQLAADALLQAVDACATERGLAADDLLLFLWAGFLCRLGEQNEVSLLVSVDGRNAQVDGMLGRFERQLPVNLAFPADASLAQALEELRSRLEQARSWLECLDEAAIEDPDARYGFAASVALLDGVDLELDDCVLAPLSLARVAGDLHLHYAAGQLETEVAALWLEQFVVFAAHALGDLEQRLAQVSLLGEKGRARIQAFERGAEMPLESPGALHRLFEQQVGRQGQCAAVRQGDEVLGYAQLDQRANQLAHALQAQGVGRDSIVAVYAPRSLAALVALLGILKAGGAYLPLDPDYPAERLGFMLADSGAHCLLALDAPAADIALPPGLPVLSLADASAVWQGPVAPLSAAVAGDDLAYVIYTSGSTGTPKGVAVSHTNALASTLARFVHYRAPLESFLLLSSLSFDSSVAGLFWTLGQGGCLHLPTSAQAKDPQAIAALLGEHGISHYLALPGLHAEVLEHLGQHALRTVVVAGEACTPTLLARHHARLPGVLLSNEYGPTEGSVWCTAWNADQGPVAIGRPAPGMRVLVLDTNREPVAVGQVGELYVAGPGVTRGYLARPALTAERFPTLADGSRGYQTGDLARWRADGQLEFLGRVDAQVKIRGFRIELGEVEAVLASCIGVTEAAVVVREGVGGAQLVAFVVGDDDGHLAGRLQAELARRLPAHMVPTALRSLARLPLMPNGKVDRRALAAETVAGQSYQAPQTELQRLLAGVWEEALGVERVGLQDNFFALGGHSLLATRLRARLQEQMGIELPLRLFFEGETLERFAAKVAELQQAPGNDLDALENLFAEVEAP</sequence>
<accession>A0AAD0VSF8</accession>
<dbReference type="InterPro" id="IPR010071">
    <property type="entry name" value="AA_adenyl_dom"/>
</dbReference>
<dbReference type="GO" id="GO:0031177">
    <property type="term" value="F:phosphopantetheine binding"/>
    <property type="evidence" value="ECO:0007669"/>
    <property type="project" value="InterPro"/>
</dbReference>
<dbReference type="Gene3D" id="3.30.559.10">
    <property type="entry name" value="Chloramphenicol acetyltransferase-like domain"/>
    <property type="match status" value="1"/>
</dbReference>
<dbReference type="PANTHER" id="PTHR45527">
    <property type="entry name" value="NONRIBOSOMAL PEPTIDE SYNTHETASE"/>
    <property type="match status" value="1"/>
</dbReference>
<dbReference type="Gene3D" id="3.30.559.30">
    <property type="entry name" value="Nonribosomal peptide synthetase, condensation domain"/>
    <property type="match status" value="1"/>
</dbReference>
<dbReference type="PRINTS" id="PR00154">
    <property type="entry name" value="AMPBINDING"/>
</dbReference>
<dbReference type="InterPro" id="IPR025110">
    <property type="entry name" value="AMP-bd_C"/>
</dbReference>
<name>A0AAD0VSF8_PSEDL</name>
<dbReference type="Pfam" id="PF13193">
    <property type="entry name" value="AMP-binding_C"/>
    <property type="match status" value="1"/>
</dbReference>
<dbReference type="NCBIfam" id="TIGR01733">
    <property type="entry name" value="AA-adenyl-dom"/>
    <property type="match status" value="1"/>
</dbReference>
<dbReference type="PANTHER" id="PTHR45527:SF1">
    <property type="entry name" value="FATTY ACID SYNTHASE"/>
    <property type="match status" value="1"/>
</dbReference>
<dbReference type="InterPro" id="IPR009081">
    <property type="entry name" value="PP-bd_ACP"/>
</dbReference>
<dbReference type="GO" id="GO:0044550">
    <property type="term" value="P:secondary metabolite biosynthetic process"/>
    <property type="evidence" value="ECO:0007669"/>
    <property type="project" value="TreeGrafter"/>
</dbReference>
<evidence type="ECO:0000259" key="4">
    <source>
        <dbReference type="PROSITE" id="PS50075"/>
    </source>
</evidence>
<dbReference type="SUPFAM" id="SSF56801">
    <property type="entry name" value="Acetyl-CoA synthetase-like"/>
    <property type="match status" value="1"/>
</dbReference>
<dbReference type="SUPFAM" id="SSF47336">
    <property type="entry name" value="ACP-like"/>
    <property type="match status" value="1"/>
</dbReference>
<dbReference type="Gene3D" id="2.30.38.10">
    <property type="entry name" value="Luciferase, Domain 3"/>
    <property type="match status" value="1"/>
</dbReference>
<dbReference type="FunFam" id="1.10.1200.10:FF:000005">
    <property type="entry name" value="Nonribosomal peptide synthetase 1"/>
    <property type="match status" value="1"/>
</dbReference>
<dbReference type="Gene3D" id="1.10.1200.10">
    <property type="entry name" value="ACP-like"/>
    <property type="match status" value="1"/>
</dbReference>
<protein>
    <submittedName>
        <fullName evidence="5">Non-ribosomal peptide synthetase</fullName>
    </submittedName>
</protein>
<dbReference type="InterPro" id="IPR036736">
    <property type="entry name" value="ACP-like_sf"/>
</dbReference>
<evidence type="ECO:0000256" key="2">
    <source>
        <dbReference type="ARBA" id="ARBA00022450"/>
    </source>
</evidence>
<gene>
    <name evidence="5" type="ORF">DVB73_05820</name>
</gene>
<proteinExistence type="predicted"/>
<reference evidence="5 6" key="1">
    <citation type="submission" date="2018-07" db="EMBL/GenBank/DDBJ databases">
        <title>Complete genome sequence of a Pseudomonas plecoglossicida strain pathogenic to the marine fish, Larimichthys crocea.</title>
        <authorList>
            <person name="Tao Z."/>
        </authorList>
    </citation>
    <scope>NUCLEOTIDE SEQUENCE [LARGE SCALE GENOMIC DNA]</scope>
    <source>
        <strain evidence="5 6">XSDHY-P</strain>
    </source>
</reference>
<dbReference type="AlphaFoldDB" id="A0AAD0VSF8"/>
<evidence type="ECO:0000313" key="5">
    <source>
        <dbReference type="EMBL" id="AXM95353.1"/>
    </source>
</evidence>
<dbReference type="InterPro" id="IPR006162">
    <property type="entry name" value="Ppantetheine_attach_site"/>
</dbReference>
<dbReference type="GeneID" id="49612930"/>
<dbReference type="Pfam" id="PF00501">
    <property type="entry name" value="AMP-binding"/>
    <property type="match status" value="1"/>
</dbReference>
<dbReference type="GO" id="GO:0005737">
    <property type="term" value="C:cytoplasm"/>
    <property type="evidence" value="ECO:0007669"/>
    <property type="project" value="TreeGrafter"/>
</dbReference>
<feature type="domain" description="Carrier" evidence="4">
    <location>
        <begin position="918"/>
        <end position="993"/>
    </location>
</feature>
<dbReference type="Proteomes" id="UP000256503">
    <property type="component" value="Chromosome"/>
</dbReference>
<dbReference type="SUPFAM" id="SSF52777">
    <property type="entry name" value="CoA-dependent acyltransferases"/>
    <property type="match status" value="2"/>
</dbReference>
<dbReference type="PROSITE" id="PS00455">
    <property type="entry name" value="AMP_BINDING"/>
    <property type="match status" value="1"/>
</dbReference>
<dbReference type="PROSITE" id="PS50075">
    <property type="entry name" value="CARRIER"/>
    <property type="match status" value="1"/>
</dbReference>
<keyword evidence="2" id="KW-0596">Phosphopantetheine</keyword>
<dbReference type="GO" id="GO:0043041">
    <property type="term" value="P:amino acid activation for nonribosomal peptide biosynthetic process"/>
    <property type="evidence" value="ECO:0007669"/>
    <property type="project" value="TreeGrafter"/>
</dbReference>
<dbReference type="Pfam" id="PF00550">
    <property type="entry name" value="PP-binding"/>
    <property type="match status" value="1"/>
</dbReference>
<dbReference type="InterPro" id="IPR023213">
    <property type="entry name" value="CAT-like_dom_sf"/>
</dbReference>
<dbReference type="FunFam" id="3.40.50.980:FF:000001">
    <property type="entry name" value="Non-ribosomal peptide synthetase"/>
    <property type="match status" value="1"/>
</dbReference>
<keyword evidence="3" id="KW-0597">Phosphoprotein</keyword>